<evidence type="ECO:0000313" key="2">
    <source>
        <dbReference type="EMBL" id="EGU59279.1"/>
    </source>
</evidence>
<evidence type="ECO:0000313" key="3">
    <source>
        <dbReference type="Proteomes" id="UP000003836"/>
    </source>
</evidence>
<name>A0ABN0DMK7_9VIBR</name>
<reference evidence="2 3" key="1">
    <citation type="journal article" date="2012" name="Int. J. Syst. Evol. Microbiol.">
        <title>Vibrio caribbeanicus sp. nov., isolated from the marine sponge Scleritoderma cyanea.</title>
        <authorList>
            <person name="Hoffmann M."/>
            <person name="Monday S.R."/>
            <person name="Allard M.W."/>
            <person name="Strain E.A."/>
            <person name="Whittaker P."/>
            <person name="Naum M."/>
            <person name="McCarthy P.J."/>
            <person name="Lopez J.V."/>
            <person name="Fischer M."/>
            <person name="Brown E.W."/>
        </authorList>
    </citation>
    <scope>NUCLEOTIDE SEQUENCE [LARGE SCALE GENOMIC DNA]</scope>
    <source>
        <strain evidence="2 3">ATCC 19109</strain>
    </source>
</reference>
<feature type="transmembrane region" description="Helical" evidence="1">
    <location>
        <begin position="20"/>
        <end position="38"/>
    </location>
</feature>
<accession>A0ABN0DMK7</accession>
<dbReference type="Proteomes" id="UP000003836">
    <property type="component" value="Unassembled WGS sequence"/>
</dbReference>
<gene>
    <name evidence="2" type="ORF">VITU9109_26160</name>
</gene>
<evidence type="ECO:0000256" key="1">
    <source>
        <dbReference type="SAM" id="Phobius"/>
    </source>
</evidence>
<keyword evidence="3" id="KW-1185">Reference proteome</keyword>
<keyword evidence="1" id="KW-0812">Transmembrane</keyword>
<sequence>MGCCEKEKCCDSKGEPKRKIPWFALMLLGLAVLVVVNWQ</sequence>
<comment type="caution">
    <text evidence="2">The sequence shown here is derived from an EMBL/GenBank/DDBJ whole genome shotgun (WGS) entry which is preliminary data.</text>
</comment>
<proteinExistence type="predicted"/>
<dbReference type="EMBL" id="AFWI01000001">
    <property type="protein sequence ID" value="EGU59279.1"/>
    <property type="molecule type" value="Genomic_DNA"/>
</dbReference>
<protein>
    <recommendedName>
        <fullName evidence="4">Glutamate-1-semialdehyde aminotransferase</fullName>
    </recommendedName>
</protein>
<evidence type="ECO:0008006" key="4">
    <source>
        <dbReference type="Google" id="ProtNLM"/>
    </source>
</evidence>
<keyword evidence="1" id="KW-0472">Membrane</keyword>
<keyword evidence="1" id="KW-1133">Transmembrane helix</keyword>
<organism evidence="2 3">
    <name type="scientific">Vibrio tubiashii ATCC 19109</name>
    <dbReference type="NCBI Taxonomy" id="1051646"/>
    <lineage>
        <taxon>Bacteria</taxon>
        <taxon>Pseudomonadati</taxon>
        <taxon>Pseudomonadota</taxon>
        <taxon>Gammaproteobacteria</taxon>
        <taxon>Vibrionales</taxon>
        <taxon>Vibrionaceae</taxon>
        <taxon>Vibrio</taxon>
        <taxon>Vibrio oreintalis group</taxon>
    </lineage>
</organism>